<dbReference type="GO" id="GO:0004743">
    <property type="term" value="F:pyruvate kinase activity"/>
    <property type="evidence" value="ECO:0007669"/>
    <property type="project" value="UniProtKB-EC"/>
</dbReference>
<evidence type="ECO:0000256" key="9">
    <source>
        <dbReference type="ARBA" id="ARBA00022840"/>
    </source>
</evidence>
<dbReference type="Gene3D" id="3.40.1380.20">
    <property type="entry name" value="Pyruvate kinase, C-terminal domain"/>
    <property type="match status" value="1"/>
</dbReference>
<comment type="caution">
    <text evidence="17">The sequence shown here is derived from an EMBL/GenBank/DDBJ whole genome shotgun (WGS) entry which is preliminary data.</text>
</comment>
<dbReference type="NCBIfam" id="NF004491">
    <property type="entry name" value="PRK05826.1"/>
    <property type="match status" value="1"/>
</dbReference>
<comment type="similarity">
    <text evidence="3 14">Belongs to the pyruvate kinase family.</text>
</comment>
<organism evidence="17 18">
    <name type="scientific">Roseibium polysiphoniae</name>
    <dbReference type="NCBI Taxonomy" id="2571221"/>
    <lineage>
        <taxon>Bacteria</taxon>
        <taxon>Pseudomonadati</taxon>
        <taxon>Pseudomonadota</taxon>
        <taxon>Alphaproteobacteria</taxon>
        <taxon>Hyphomicrobiales</taxon>
        <taxon>Stappiaceae</taxon>
        <taxon>Roseibium</taxon>
    </lineage>
</organism>
<dbReference type="InterPro" id="IPR015793">
    <property type="entry name" value="Pyrv_Knase_brl"/>
</dbReference>
<dbReference type="Pfam" id="PF00224">
    <property type="entry name" value="PK"/>
    <property type="match status" value="1"/>
</dbReference>
<dbReference type="EC" id="2.7.1.40" evidence="4 13"/>
<dbReference type="InterPro" id="IPR015806">
    <property type="entry name" value="Pyrv_Knase_insert_dom_sf"/>
</dbReference>
<comment type="pathway">
    <text evidence="2 14">Carbohydrate degradation; glycolysis; pyruvate from D-glyceraldehyde 3-phosphate: step 5/5.</text>
</comment>
<comment type="cofactor">
    <cofactor evidence="1">
        <name>K(+)</name>
        <dbReference type="ChEBI" id="CHEBI:29103"/>
    </cofactor>
</comment>
<evidence type="ECO:0000259" key="15">
    <source>
        <dbReference type="Pfam" id="PF00224"/>
    </source>
</evidence>
<evidence type="ECO:0000256" key="6">
    <source>
        <dbReference type="ARBA" id="ARBA00022723"/>
    </source>
</evidence>
<evidence type="ECO:0000256" key="12">
    <source>
        <dbReference type="ARBA" id="ARBA00023317"/>
    </source>
</evidence>
<keyword evidence="7" id="KW-0547">Nucleotide-binding</keyword>
<name>A0ABR9C723_9HYPH</name>
<comment type="catalytic activity">
    <reaction evidence="14">
        <text>pyruvate + ATP = phosphoenolpyruvate + ADP + H(+)</text>
        <dbReference type="Rhea" id="RHEA:18157"/>
        <dbReference type="ChEBI" id="CHEBI:15361"/>
        <dbReference type="ChEBI" id="CHEBI:15378"/>
        <dbReference type="ChEBI" id="CHEBI:30616"/>
        <dbReference type="ChEBI" id="CHEBI:58702"/>
        <dbReference type="ChEBI" id="CHEBI:456216"/>
        <dbReference type="EC" id="2.7.1.40"/>
    </reaction>
</comment>
<dbReference type="SUPFAM" id="SSF51621">
    <property type="entry name" value="Phosphoenolpyruvate/pyruvate domain"/>
    <property type="match status" value="1"/>
</dbReference>
<dbReference type="InterPro" id="IPR011037">
    <property type="entry name" value="Pyrv_Knase-like_insert_dom_sf"/>
</dbReference>
<evidence type="ECO:0000256" key="4">
    <source>
        <dbReference type="ARBA" id="ARBA00012142"/>
    </source>
</evidence>
<feature type="domain" description="Pyruvate kinase barrel" evidence="15">
    <location>
        <begin position="5"/>
        <end position="322"/>
    </location>
</feature>
<evidence type="ECO:0000256" key="1">
    <source>
        <dbReference type="ARBA" id="ARBA00001958"/>
    </source>
</evidence>
<dbReference type="RefSeq" id="WP_192106275.1">
    <property type="nucleotide sequence ID" value="NZ_JACYXJ010000001.1"/>
</dbReference>
<evidence type="ECO:0000259" key="16">
    <source>
        <dbReference type="Pfam" id="PF02887"/>
    </source>
</evidence>
<dbReference type="NCBIfam" id="TIGR01064">
    <property type="entry name" value="pyruv_kin"/>
    <property type="match status" value="1"/>
</dbReference>
<evidence type="ECO:0000256" key="10">
    <source>
        <dbReference type="ARBA" id="ARBA00022842"/>
    </source>
</evidence>
<dbReference type="InterPro" id="IPR015795">
    <property type="entry name" value="Pyrv_Knase_C"/>
</dbReference>
<dbReference type="PROSITE" id="PS00110">
    <property type="entry name" value="PYRUVATE_KINASE"/>
    <property type="match status" value="1"/>
</dbReference>
<evidence type="ECO:0000256" key="14">
    <source>
        <dbReference type="RuleBase" id="RU000504"/>
    </source>
</evidence>
<dbReference type="NCBIfam" id="NF004978">
    <property type="entry name" value="PRK06354.1"/>
    <property type="match status" value="1"/>
</dbReference>
<dbReference type="SUPFAM" id="SSF50800">
    <property type="entry name" value="PK beta-barrel domain-like"/>
    <property type="match status" value="1"/>
</dbReference>
<dbReference type="InterPro" id="IPR001697">
    <property type="entry name" value="Pyr_Knase"/>
</dbReference>
<sequence length="470" mass="50458">MVPNKKAKVVATVGPASQSPSMLRKLAQAGVDMFRLNFSHGDHDAHRSVITAIRELEVALDRPIGILQDLQGPKIRLGKIADGSALLSNGQVVQLVPTEMSNDDSCFPLPHPEIFAAIKPGRQVLINDGQVRLEVIDAAEDMIDCKVIVGGPISDRKGVNLPDTVLDLPVLTKKDRLDLEFGLQHGVDWVALSFVQTASDLDQIRSLIEGRAGLVAKIEKPSALLDLENIIEKSDALMVARGDLGVEIPPEEVPAKQKEIIRLCRTHGKPVIVATQMLESMISSPTPTRAEASDVATAIYDGADAVMLSAESAAGAYPEEAVTMMNRIIVHTEQHGRQIHGLRNSPAPNGEPNKAVAGACTLLSEEIDAEAIVAFTTTGATAMHLAAQRPGRPLIAITPSIEVARRLCLAWGIQPLVNETALDHENVVDYARHLRRVPRNGHASNQIIVVSGSPFGQPGSTNNIRVADLH</sequence>
<evidence type="ECO:0000256" key="3">
    <source>
        <dbReference type="ARBA" id="ARBA00008663"/>
    </source>
</evidence>
<keyword evidence="10 14" id="KW-0460">Magnesium</keyword>
<dbReference type="InterPro" id="IPR015813">
    <property type="entry name" value="Pyrv/PenolPyrv_kinase-like_dom"/>
</dbReference>
<dbReference type="InterPro" id="IPR040442">
    <property type="entry name" value="Pyrv_kinase-like_dom_sf"/>
</dbReference>
<dbReference type="Pfam" id="PF02887">
    <property type="entry name" value="PK_C"/>
    <property type="match status" value="1"/>
</dbReference>
<keyword evidence="6" id="KW-0479">Metal-binding</keyword>
<dbReference type="Gene3D" id="2.40.33.10">
    <property type="entry name" value="PK beta-barrel domain-like"/>
    <property type="match status" value="1"/>
</dbReference>
<keyword evidence="8 14" id="KW-0418">Kinase</keyword>
<keyword evidence="5 14" id="KW-0808">Transferase</keyword>
<evidence type="ECO:0000313" key="17">
    <source>
        <dbReference type="EMBL" id="MBD8874716.1"/>
    </source>
</evidence>
<feature type="domain" description="Pyruvate kinase C-terminal" evidence="16">
    <location>
        <begin position="355"/>
        <end position="466"/>
    </location>
</feature>
<evidence type="ECO:0000313" key="18">
    <source>
        <dbReference type="Proteomes" id="UP000615687"/>
    </source>
</evidence>
<keyword evidence="9" id="KW-0067">ATP-binding</keyword>
<proteinExistence type="inferred from homology"/>
<dbReference type="InterPro" id="IPR018209">
    <property type="entry name" value="Pyrv_Knase_AS"/>
</dbReference>
<dbReference type="Gene3D" id="3.20.20.60">
    <property type="entry name" value="Phosphoenolpyruvate-binding domains"/>
    <property type="match status" value="1"/>
</dbReference>
<keyword evidence="12 17" id="KW-0670">Pyruvate</keyword>
<dbReference type="InterPro" id="IPR036918">
    <property type="entry name" value="Pyrv_Knase_C_sf"/>
</dbReference>
<dbReference type="SUPFAM" id="SSF52935">
    <property type="entry name" value="PK C-terminal domain-like"/>
    <property type="match status" value="1"/>
</dbReference>
<dbReference type="PANTHER" id="PTHR11817">
    <property type="entry name" value="PYRUVATE KINASE"/>
    <property type="match status" value="1"/>
</dbReference>
<evidence type="ECO:0000256" key="2">
    <source>
        <dbReference type="ARBA" id="ARBA00004997"/>
    </source>
</evidence>
<dbReference type="EMBL" id="JACYXJ010000001">
    <property type="protein sequence ID" value="MBD8874716.1"/>
    <property type="molecule type" value="Genomic_DNA"/>
</dbReference>
<protein>
    <recommendedName>
        <fullName evidence="4 13">Pyruvate kinase</fullName>
        <ecNumber evidence="4 13">2.7.1.40</ecNumber>
    </recommendedName>
</protein>
<dbReference type="PRINTS" id="PR01050">
    <property type="entry name" value="PYRUVTKNASE"/>
</dbReference>
<reference evidence="17 18" key="1">
    <citation type="submission" date="2020-09" db="EMBL/GenBank/DDBJ databases">
        <title>The genome sequence of type strain Labrenzia polysiphoniae KACC 19711.</title>
        <authorList>
            <person name="Liu Y."/>
        </authorList>
    </citation>
    <scope>NUCLEOTIDE SEQUENCE [LARGE SCALE GENOMIC DNA]</scope>
    <source>
        <strain evidence="17 18">KACC 19711</strain>
    </source>
</reference>
<gene>
    <name evidence="17" type="primary">pyk</name>
    <name evidence="17" type="ORF">IG617_00325</name>
</gene>
<dbReference type="GO" id="GO:0016301">
    <property type="term" value="F:kinase activity"/>
    <property type="evidence" value="ECO:0007669"/>
    <property type="project" value="UniProtKB-KW"/>
</dbReference>
<keyword evidence="11 14" id="KW-0324">Glycolysis</keyword>
<dbReference type="Proteomes" id="UP000615687">
    <property type="component" value="Unassembled WGS sequence"/>
</dbReference>
<evidence type="ECO:0000256" key="13">
    <source>
        <dbReference type="NCBIfam" id="TIGR01064"/>
    </source>
</evidence>
<evidence type="ECO:0000256" key="7">
    <source>
        <dbReference type="ARBA" id="ARBA00022741"/>
    </source>
</evidence>
<evidence type="ECO:0000256" key="11">
    <source>
        <dbReference type="ARBA" id="ARBA00023152"/>
    </source>
</evidence>
<accession>A0ABR9C723</accession>
<evidence type="ECO:0000256" key="5">
    <source>
        <dbReference type="ARBA" id="ARBA00022679"/>
    </source>
</evidence>
<evidence type="ECO:0000256" key="8">
    <source>
        <dbReference type="ARBA" id="ARBA00022777"/>
    </source>
</evidence>
<keyword evidence="18" id="KW-1185">Reference proteome</keyword>